<dbReference type="EMBL" id="QGTL01000008">
    <property type="protein sequence ID" value="PWV72918.1"/>
    <property type="molecule type" value="Genomic_DNA"/>
</dbReference>
<feature type="compositionally biased region" description="Basic and acidic residues" evidence="1">
    <location>
        <begin position="59"/>
        <end position="72"/>
    </location>
</feature>
<sequence length="124" mass="12576">MIRSSTRRRLAAVLGGSALLTVSVAGVAAAHPTGDGDRTLVLCGAPGEPAPPTAPGPRIHIERGELGDGGHFERTRPIAPGAPALALPAEPVEPGQCVRIDPDGERTLLPAPDGPVLIAPGRPR</sequence>
<dbReference type="RefSeq" id="WP_110039543.1">
    <property type="nucleotide sequence ID" value="NZ_QGTL01000008.1"/>
</dbReference>
<evidence type="ECO:0000313" key="3">
    <source>
        <dbReference type="EMBL" id="PWV72918.1"/>
    </source>
</evidence>
<comment type="caution">
    <text evidence="3">The sequence shown here is derived from an EMBL/GenBank/DDBJ whole genome shotgun (WGS) entry which is preliminary data.</text>
</comment>
<dbReference type="Proteomes" id="UP000246410">
    <property type="component" value="Unassembled WGS sequence"/>
</dbReference>
<proteinExistence type="predicted"/>
<feature type="signal peptide" evidence="2">
    <location>
        <begin position="1"/>
        <end position="28"/>
    </location>
</feature>
<keyword evidence="4" id="KW-1185">Reference proteome</keyword>
<gene>
    <name evidence="3" type="ORF">DFR69_108232</name>
</gene>
<name>A0A317NGY4_9NOCA</name>
<organism evidence="3 4">
    <name type="scientific">Nocardia neocaledoniensis</name>
    <dbReference type="NCBI Taxonomy" id="236511"/>
    <lineage>
        <taxon>Bacteria</taxon>
        <taxon>Bacillati</taxon>
        <taxon>Actinomycetota</taxon>
        <taxon>Actinomycetes</taxon>
        <taxon>Mycobacteriales</taxon>
        <taxon>Nocardiaceae</taxon>
        <taxon>Nocardia</taxon>
    </lineage>
</organism>
<feature type="chain" id="PRO_5038355826" evidence="2">
    <location>
        <begin position="29"/>
        <end position="124"/>
    </location>
</feature>
<accession>A0A317NGY4</accession>
<reference evidence="3 4" key="1">
    <citation type="submission" date="2018-05" db="EMBL/GenBank/DDBJ databases">
        <title>Genomic Encyclopedia of Type Strains, Phase IV (KMG-IV): sequencing the most valuable type-strain genomes for metagenomic binning, comparative biology and taxonomic classification.</title>
        <authorList>
            <person name="Goeker M."/>
        </authorList>
    </citation>
    <scope>NUCLEOTIDE SEQUENCE [LARGE SCALE GENOMIC DNA]</scope>
    <source>
        <strain evidence="3 4">DSM 44717</strain>
    </source>
</reference>
<feature type="region of interest" description="Disordered" evidence="1">
    <location>
        <begin position="46"/>
        <end position="72"/>
    </location>
</feature>
<evidence type="ECO:0000256" key="1">
    <source>
        <dbReference type="SAM" id="MobiDB-lite"/>
    </source>
</evidence>
<keyword evidence="2" id="KW-0732">Signal</keyword>
<evidence type="ECO:0000256" key="2">
    <source>
        <dbReference type="SAM" id="SignalP"/>
    </source>
</evidence>
<dbReference type="AlphaFoldDB" id="A0A317NGY4"/>
<evidence type="ECO:0000313" key="4">
    <source>
        <dbReference type="Proteomes" id="UP000246410"/>
    </source>
</evidence>
<protein>
    <submittedName>
        <fullName evidence="3">Uncharacterized protein</fullName>
    </submittedName>
</protein>